<dbReference type="PROSITE" id="PS50110">
    <property type="entry name" value="RESPONSE_REGULATORY"/>
    <property type="match status" value="1"/>
</dbReference>
<evidence type="ECO:0000313" key="7">
    <source>
        <dbReference type="EMBL" id="MBB3127522.1"/>
    </source>
</evidence>
<dbReference type="InterPro" id="IPR020449">
    <property type="entry name" value="Tscrpt_reg_AraC-type_HTH"/>
</dbReference>
<evidence type="ECO:0000259" key="5">
    <source>
        <dbReference type="PROSITE" id="PS01124"/>
    </source>
</evidence>
<dbReference type="SMART" id="SM00448">
    <property type="entry name" value="REC"/>
    <property type="match status" value="1"/>
</dbReference>
<evidence type="ECO:0000313" key="8">
    <source>
        <dbReference type="Proteomes" id="UP000517523"/>
    </source>
</evidence>
<dbReference type="Pfam" id="PF00072">
    <property type="entry name" value="Response_reg"/>
    <property type="match status" value="1"/>
</dbReference>
<dbReference type="GO" id="GO:0000160">
    <property type="term" value="P:phosphorelay signal transduction system"/>
    <property type="evidence" value="ECO:0007669"/>
    <property type="project" value="InterPro"/>
</dbReference>
<dbReference type="PANTHER" id="PTHR43280:SF28">
    <property type="entry name" value="HTH-TYPE TRANSCRIPTIONAL ACTIVATOR RHAS"/>
    <property type="match status" value="1"/>
</dbReference>
<feature type="domain" description="Response regulatory" evidence="6">
    <location>
        <begin position="4"/>
        <end position="120"/>
    </location>
</feature>
<dbReference type="PROSITE" id="PS00041">
    <property type="entry name" value="HTH_ARAC_FAMILY_1"/>
    <property type="match status" value="1"/>
</dbReference>
<evidence type="ECO:0000259" key="6">
    <source>
        <dbReference type="PROSITE" id="PS50110"/>
    </source>
</evidence>
<dbReference type="Gene3D" id="1.10.10.60">
    <property type="entry name" value="Homeodomain-like"/>
    <property type="match status" value="2"/>
</dbReference>
<dbReference type="SMART" id="SM00342">
    <property type="entry name" value="HTH_ARAC"/>
    <property type="match status" value="1"/>
</dbReference>
<evidence type="ECO:0000256" key="4">
    <source>
        <dbReference type="PROSITE-ProRule" id="PRU00169"/>
    </source>
</evidence>
<evidence type="ECO:0000256" key="1">
    <source>
        <dbReference type="ARBA" id="ARBA00023015"/>
    </source>
</evidence>
<dbReference type="GO" id="GO:0003700">
    <property type="term" value="F:DNA-binding transcription factor activity"/>
    <property type="evidence" value="ECO:0007669"/>
    <property type="project" value="InterPro"/>
</dbReference>
<dbReference type="InterPro" id="IPR018062">
    <property type="entry name" value="HTH_AraC-typ_CS"/>
</dbReference>
<gene>
    <name evidence="7" type="ORF">FHS19_002176</name>
</gene>
<dbReference type="InterPro" id="IPR001789">
    <property type="entry name" value="Sig_transdc_resp-reg_receiver"/>
</dbReference>
<sequence>MILNVLLVDDEAPILNNLKSVIPWSDMQMQVYTARSGQEALDICSLHTPDIVLCDIRMPVMDGLTLIGELRRSGSAAEIILLTGYQEFEYARQAIKYNVREYICKPIHYKELENTIRSAREDILRKRRSDPFQVTVARIEEDSRDSGARKSPQQLMSEAILYIGERLGSDLGIEELAGHLGISCSYFCLLFKNHLGVTFVEYLTGKRIETAKYLLTHSDKSITQIGSSIGYQERRYFTKVFQRHTGLTPSEFRDQTKGRSAG</sequence>
<keyword evidence="3" id="KW-0804">Transcription</keyword>
<keyword evidence="2" id="KW-0238">DNA-binding</keyword>
<keyword evidence="4" id="KW-0597">Phosphoprotein</keyword>
<dbReference type="EMBL" id="JACHXJ010000002">
    <property type="protein sequence ID" value="MBB3127522.1"/>
    <property type="molecule type" value="Genomic_DNA"/>
</dbReference>
<feature type="domain" description="HTH araC/xylS-type" evidence="5">
    <location>
        <begin position="157"/>
        <end position="255"/>
    </location>
</feature>
<dbReference type="InterPro" id="IPR018060">
    <property type="entry name" value="HTH_AraC"/>
</dbReference>
<keyword evidence="1" id="KW-0805">Transcription regulation</keyword>
<evidence type="ECO:0000256" key="2">
    <source>
        <dbReference type="ARBA" id="ARBA00023125"/>
    </source>
</evidence>
<dbReference type="Gene3D" id="3.40.50.2300">
    <property type="match status" value="1"/>
</dbReference>
<dbReference type="SUPFAM" id="SSF46689">
    <property type="entry name" value="Homeodomain-like"/>
    <property type="match status" value="2"/>
</dbReference>
<name>A0A839TLH9_9BACL</name>
<evidence type="ECO:0000256" key="3">
    <source>
        <dbReference type="ARBA" id="ARBA00023163"/>
    </source>
</evidence>
<dbReference type="GO" id="GO:0043565">
    <property type="term" value="F:sequence-specific DNA binding"/>
    <property type="evidence" value="ECO:0007669"/>
    <property type="project" value="InterPro"/>
</dbReference>
<dbReference type="Pfam" id="PF12833">
    <property type="entry name" value="HTH_18"/>
    <property type="match status" value="1"/>
</dbReference>
<dbReference type="InterPro" id="IPR009057">
    <property type="entry name" value="Homeodomain-like_sf"/>
</dbReference>
<protein>
    <submittedName>
        <fullName evidence="7">YesN/AraC family two-component response regulator</fullName>
    </submittedName>
</protein>
<dbReference type="CDD" id="cd17536">
    <property type="entry name" value="REC_YesN-like"/>
    <property type="match status" value="1"/>
</dbReference>
<proteinExistence type="predicted"/>
<dbReference type="PRINTS" id="PR00032">
    <property type="entry name" value="HTHARAC"/>
</dbReference>
<dbReference type="Proteomes" id="UP000517523">
    <property type="component" value="Unassembled WGS sequence"/>
</dbReference>
<organism evidence="7 8">
    <name type="scientific">Paenibacillus rhizosphaerae</name>
    <dbReference type="NCBI Taxonomy" id="297318"/>
    <lineage>
        <taxon>Bacteria</taxon>
        <taxon>Bacillati</taxon>
        <taxon>Bacillota</taxon>
        <taxon>Bacilli</taxon>
        <taxon>Bacillales</taxon>
        <taxon>Paenibacillaceae</taxon>
        <taxon>Paenibacillus</taxon>
    </lineage>
</organism>
<accession>A0A839TLH9</accession>
<dbReference type="AlphaFoldDB" id="A0A839TLH9"/>
<dbReference type="PANTHER" id="PTHR43280">
    <property type="entry name" value="ARAC-FAMILY TRANSCRIPTIONAL REGULATOR"/>
    <property type="match status" value="1"/>
</dbReference>
<dbReference type="RefSeq" id="WP_221223897.1">
    <property type="nucleotide sequence ID" value="NZ_JACHXJ010000002.1"/>
</dbReference>
<comment type="caution">
    <text evidence="7">The sequence shown here is derived from an EMBL/GenBank/DDBJ whole genome shotgun (WGS) entry which is preliminary data.</text>
</comment>
<feature type="modified residue" description="4-aspartylphosphate" evidence="4">
    <location>
        <position position="55"/>
    </location>
</feature>
<reference evidence="7 8" key="1">
    <citation type="submission" date="2020-08" db="EMBL/GenBank/DDBJ databases">
        <title>Genomic Encyclopedia of Type Strains, Phase III (KMG-III): the genomes of soil and plant-associated and newly described type strains.</title>
        <authorList>
            <person name="Whitman W."/>
        </authorList>
    </citation>
    <scope>NUCLEOTIDE SEQUENCE [LARGE SCALE GENOMIC DNA]</scope>
    <source>
        <strain evidence="7 8">CECT 5831</strain>
    </source>
</reference>
<dbReference type="InterPro" id="IPR011006">
    <property type="entry name" value="CheY-like_superfamily"/>
</dbReference>
<dbReference type="SUPFAM" id="SSF52172">
    <property type="entry name" value="CheY-like"/>
    <property type="match status" value="1"/>
</dbReference>
<dbReference type="PROSITE" id="PS01124">
    <property type="entry name" value="HTH_ARAC_FAMILY_2"/>
    <property type="match status" value="1"/>
</dbReference>